<accession>A0ABV1V1A6</accession>
<name>A0ABV1V1A6_9ACTN</name>
<protein>
    <submittedName>
        <fullName evidence="1">Uncharacterized protein</fullName>
    </submittedName>
</protein>
<dbReference type="RefSeq" id="WP_199833967.1">
    <property type="nucleotide sequence ID" value="NZ_JBEPBX010000028.1"/>
</dbReference>
<dbReference type="Proteomes" id="UP001445472">
    <property type="component" value="Unassembled WGS sequence"/>
</dbReference>
<keyword evidence="2" id="KW-1185">Reference proteome</keyword>
<evidence type="ECO:0000313" key="2">
    <source>
        <dbReference type="Proteomes" id="UP001445472"/>
    </source>
</evidence>
<proteinExistence type="predicted"/>
<organism evidence="1 2">
    <name type="scientific">Streptomyces xantholiticus</name>
    <dbReference type="NCBI Taxonomy" id="68285"/>
    <lineage>
        <taxon>Bacteria</taxon>
        <taxon>Bacillati</taxon>
        <taxon>Actinomycetota</taxon>
        <taxon>Actinomycetes</taxon>
        <taxon>Kitasatosporales</taxon>
        <taxon>Streptomycetaceae</taxon>
        <taxon>Streptomyces</taxon>
    </lineage>
</organism>
<evidence type="ECO:0000313" key="1">
    <source>
        <dbReference type="EMBL" id="MER6616798.1"/>
    </source>
</evidence>
<comment type="caution">
    <text evidence="1">The sequence shown here is derived from an EMBL/GenBank/DDBJ whole genome shotgun (WGS) entry which is preliminary data.</text>
</comment>
<reference evidence="1 2" key="1">
    <citation type="submission" date="2024-06" db="EMBL/GenBank/DDBJ databases">
        <title>The Natural Products Discovery Center: Release of the First 8490 Sequenced Strains for Exploring Actinobacteria Biosynthetic Diversity.</title>
        <authorList>
            <person name="Kalkreuter E."/>
            <person name="Kautsar S.A."/>
            <person name="Yang D."/>
            <person name="Bader C.D."/>
            <person name="Teijaro C.N."/>
            <person name="Fluegel L."/>
            <person name="Davis C.M."/>
            <person name="Simpson J.R."/>
            <person name="Lauterbach L."/>
            <person name="Steele A.D."/>
            <person name="Gui C."/>
            <person name="Meng S."/>
            <person name="Li G."/>
            <person name="Viehrig K."/>
            <person name="Ye F."/>
            <person name="Su P."/>
            <person name="Kiefer A.F."/>
            <person name="Nichols A."/>
            <person name="Cepeda A.J."/>
            <person name="Yan W."/>
            <person name="Fan B."/>
            <person name="Jiang Y."/>
            <person name="Adhikari A."/>
            <person name="Zheng C.-J."/>
            <person name="Schuster L."/>
            <person name="Cowan T.M."/>
            <person name="Smanski M.J."/>
            <person name="Chevrette M.G."/>
            <person name="De Carvalho L.P.S."/>
            <person name="Shen B."/>
        </authorList>
    </citation>
    <scope>NUCLEOTIDE SEQUENCE [LARGE SCALE GENOMIC DNA]</scope>
    <source>
        <strain evidence="1 2">NPDC000837</strain>
    </source>
</reference>
<sequence>MRQRRCKWCGRELPRRSWWRAKRYCRRRHQVYYRVKSTVETVLDGVSG</sequence>
<gene>
    <name evidence="1" type="ORF">ABT276_26230</name>
</gene>
<dbReference type="EMBL" id="JBEPBX010000028">
    <property type="protein sequence ID" value="MER6616798.1"/>
    <property type="molecule type" value="Genomic_DNA"/>
</dbReference>